<evidence type="ECO:0000313" key="2">
    <source>
        <dbReference type="Proteomes" id="UP001305414"/>
    </source>
</evidence>
<gene>
    <name evidence="1" type="ORF">RRF57_002664</name>
</gene>
<dbReference type="EMBL" id="JAWHQM010000004">
    <property type="protein sequence ID" value="KAK5626949.1"/>
    <property type="molecule type" value="Genomic_DNA"/>
</dbReference>
<dbReference type="AlphaFoldDB" id="A0AAN7UDG4"/>
<reference evidence="1 2" key="1">
    <citation type="submission" date="2023-10" db="EMBL/GenBank/DDBJ databases">
        <title>Draft genome sequence of Xylaria bambusicola isolate GMP-LS, the root and basal stem rot pathogen of sugarcane in Indonesia.</title>
        <authorList>
            <person name="Selvaraj P."/>
            <person name="Muralishankar V."/>
            <person name="Muruganantham S."/>
            <person name="Sp S."/>
            <person name="Haryani S."/>
            <person name="Lau K.J.X."/>
            <person name="Naqvi N.I."/>
        </authorList>
    </citation>
    <scope>NUCLEOTIDE SEQUENCE [LARGE SCALE GENOMIC DNA]</scope>
    <source>
        <strain evidence="1">GMP-LS</strain>
    </source>
</reference>
<keyword evidence="2" id="KW-1185">Reference proteome</keyword>
<organism evidence="1 2">
    <name type="scientific">Xylaria bambusicola</name>
    <dbReference type="NCBI Taxonomy" id="326684"/>
    <lineage>
        <taxon>Eukaryota</taxon>
        <taxon>Fungi</taxon>
        <taxon>Dikarya</taxon>
        <taxon>Ascomycota</taxon>
        <taxon>Pezizomycotina</taxon>
        <taxon>Sordariomycetes</taxon>
        <taxon>Xylariomycetidae</taxon>
        <taxon>Xylariales</taxon>
        <taxon>Xylariaceae</taxon>
        <taxon>Xylaria</taxon>
    </lineage>
</organism>
<name>A0AAN7UDG4_9PEZI</name>
<evidence type="ECO:0000313" key="1">
    <source>
        <dbReference type="EMBL" id="KAK5626949.1"/>
    </source>
</evidence>
<comment type="caution">
    <text evidence="1">The sequence shown here is derived from an EMBL/GenBank/DDBJ whole genome shotgun (WGS) entry which is preliminary data.</text>
</comment>
<protein>
    <submittedName>
        <fullName evidence="1">Uncharacterized protein</fullName>
    </submittedName>
</protein>
<sequence>MNDGEEEEEIDLRFHEIFSDVEDEELRDSNEDGGDLDNHFHNLGMTSMVARKLETTMITTRLETAMKS</sequence>
<dbReference type="Proteomes" id="UP001305414">
    <property type="component" value="Unassembled WGS sequence"/>
</dbReference>
<proteinExistence type="predicted"/>
<accession>A0AAN7UDG4</accession>